<comment type="caution">
    <text evidence="2">The sequence shown here is derived from an EMBL/GenBank/DDBJ whole genome shotgun (WGS) entry which is preliminary data.</text>
</comment>
<evidence type="ECO:0000313" key="3">
    <source>
        <dbReference type="Proteomes" id="UP000654075"/>
    </source>
</evidence>
<evidence type="ECO:0000256" key="1">
    <source>
        <dbReference type="SAM" id="MobiDB-lite"/>
    </source>
</evidence>
<dbReference type="AlphaFoldDB" id="A0A813DYS6"/>
<protein>
    <submittedName>
        <fullName evidence="2">Uncharacterized protein</fullName>
    </submittedName>
</protein>
<feature type="non-terminal residue" evidence="2">
    <location>
        <position position="1"/>
    </location>
</feature>
<evidence type="ECO:0000313" key="2">
    <source>
        <dbReference type="EMBL" id="CAE8594741.1"/>
    </source>
</evidence>
<name>A0A813DYS6_POLGL</name>
<sequence length="137" mass="13949">VSLPHFATMGCPGSKDVSVSAPRSKAEEKKAGVTLLDAPAVAETKTAADVRPTAEPEAEAEAGKETNTTVEAEVQILVTDAEVKQQSLICCEEVAVADSSAAAPVAAEEDAVEWTAEATPKAAAGAEAPCFGLFNCC</sequence>
<organism evidence="2 3">
    <name type="scientific">Polarella glacialis</name>
    <name type="common">Dinoflagellate</name>
    <dbReference type="NCBI Taxonomy" id="89957"/>
    <lineage>
        <taxon>Eukaryota</taxon>
        <taxon>Sar</taxon>
        <taxon>Alveolata</taxon>
        <taxon>Dinophyceae</taxon>
        <taxon>Suessiales</taxon>
        <taxon>Suessiaceae</taxon>
        <taxon>Polarella</taxon>
    </lineage>
</organism>
<accession>A0A813DYS6</accession>
<feature type="region of interest" description="Disordered" evidence="1">
    <location>
        <begin position="12"/>
        <end position="31"/>
    </location>
</feature>
<dbReference type="EMBL" id="CAJNNV010007314">
    <property type="protein sequence ID" value="CAE8594741.1"/>
    <property type="molecule type" value="Genomic_DNA"/>
</dbReference>
<dbReference type="Proteomes" id="UP000654075">
    <property type="component" value="Unassembled WGS sequence"/>
</dbReference>
<keyword evidence="3" id="KW-1185">Reference proteome</keyword>
<gene>
    <name evidence="2" type="ORF">PGLA1383_LOCUS13266</name>
</gene>
<feature type="region of interest" description="Disordered" evidence="1">
    <location>
        <begin position="43"/>
        <end position="66"/>
    </location>
</feature>
<proteinExistence type="predicted"/>
<reference evidence="2" key="1">
    <citation type="submission" date="2021-02" db="EMBL/GenBank/DDBJ databases">
        <authorList>
            <person name="Dougan E. K."/>
            <person name="Rhodes N."/>
            <person name="Thang M."/>
            <person name="Chan C."/>
        </authorList>
    </citation>
    <scope>NUCLEOTIDE SEQUENCE</scope>
</reference>